<protein>
    <submittedName>
        <fullName evidence="3">Ras-associating domain-containing protein</fullName>
    </submittedName>
</protein>
<dbReference type="Gene3D" id="3.10.20.90">
    <property type="entry name" value="Phosphatidylinositol 3-kinase Catalytic Subunit, Chain A, domain 1"/>
    <property type="match status" value="2"/>
</dbReference>
<dbReference type="PROSITE" id="PS50200">
    <property type="entry name" value="RA"/>
    <property type="match status" value="1"/>
</dbReference>
<dbReference type="PANTHER" id="PTHR21298:SF2">
    <property type="entry name" value="GH01721P"/>
    <property type="match status" value="1"/>
</dbReference>
<sequence length="267" mass="30461">MRAKEYEAEDVYKWLSKLMLKYQVRSRKVYTKYQGKTSRSSSLSTSSHSFDKPSSSSSSSLEETIHICDRSNSLSSLSSVDSSDASEWGTLRIYTGDIKEGTDYKTLKISTNHTVKNIVDTILTKFRICKDPNLFEIIMEVWTRYNGEQVKTPLLLPQEARPLELQRCHPVHMSRFLITMSTNGVLVRIYDYLLSSESTYKSLFISPRTTCYEAIVMLLAMNQQPGPPTDFRLYLSETGSDLNMNDTLADLYLVLPKGQKIIIRSVS</sequence>
<dbReference type="CDD" id="cd17043">
    <property type="entry name" value="RA"/>
    <property type="match status" value="1"/>
</dbReference>
<dbReference type="InterPro" id="IPR029071">
    <property type="entry name" value="Ubiquitin-like_domsf"/>
</dbReference>
<dbReference type="InterPro" id="IPR000159">
    <property type="entry name" value="RA_dom"/>
</dbReference>
<dbReference type="GO" id="GO:0007165">
    <property type="term" value="P:signal transduction"/>
    <property type="evidence" value="ECO:0007669"/>
    <property type="project" value="InterPro"/>
</dbReference>
<evidence type="ECO:0000313" key="3">
    <source>
        <dbReference type="WBParaSite" id="maker-PairedContig_829-snap-gene-1.19-mRNA-1"/>
    </source>
</evidence>
<name>A0A1I8F0W5_WUCBA</name>
<feature type="region of interest" description="Disordered" evidence="1">
    <location>
        <begin position="31"/>
        <end position="61"/>
    </location>
</feature>
<organism evidence="3">
    <name type="scientific">Wuchereria bancrofti</name>
    <dbReference type="NCBI Taxonomy" id="6293"/>
    <lineage>
        <taxon>Eukaryota</taxon>
        <taxon>Metazoa</taxon>
        <taxon>Ecdysozoa</taxon>
        <taxon>Nematoda</taxon>
        <taxon>Chromadorea</taxon>
        <taxon>Rhabditida</taxon>
        <taxon>Spirurina</taxon>
        <taxon>Spiruromorpha</taxon>
        <taxon>Filarioidea</taxon>
        <taxon>Onchocercidae</taxon>
        <taxon>Wuchereria</taxon>
    </lineage>
</organism>
<dbReference type="SUPFAM" id="SSF54236">
    <property type="entry name" value="Ubiquitin-like"/>
    <property type="match status" value="2"/>
</dbReference>
<evidence type="ECO:0000259" key="2">
    <source>
        <dbReference type="PROSITE" id="PS50200"/>
    </source>
</evidence>
<accession>A0A1I8F0W5</accession>
<dbReference type="WBParaSite" id="maker-PairedContig_829-snap-gene-1.19-mRNA-1">
    <property type="protein sequence ID" value="maker-PairedContig_829-snap-gene-1.19-mRNA-1"/>
    <property type="gene ID" value="maker-PairedContig_829-snap-gene-1.19"/>
</dbReference>
<dbReference type="AlphaFoldDB" id="A0A1I8F0W5"/>
<dbReference type="GO" id="GO:0045743">
    <property type="term" value="P:positive regulation of fibroblast growth factor receptor signaling pathway"/>
    <property type="evidence" value="ECO:0007669"/>
    <property type="project" value="TreeGrafter"/>
</dbReference>
<dbReference type="Pfam" id="PF00788">
    <property type="entry name" value="RA"/>
    <property type="match status" value="2"/>
</dbReference>
<feature type="domain" description="Ras-associating" evidence="2">
    <location>
        <begin position="89"/>
        <end position="183"/>
    </location>
</feature>
<evidence type="ECO:0000256" key="1">
    <source>
        <dbReference type="SAM" id="MobiDB-lite"/>
    </source>
</evidence>
<feature type="compositionally biased region" description="Low complexity" evidence="1">
    <location>
        <begin position="38"/>
        <end position="60"/>
    </location>
</feature>
<dbReference type="GO" id="GO:0045742">
    <property type="term" value="P:positive regulation of epidermal growth factor receptor signaling pathway"/>
    <property type="evidence" value="ECO:0007669"/>
    <property type="project" value="TreeGrafter"/>
</dbReference>
<dbReference type="PANTHER" id="PTHR21298">
    <property type="entry name" value="GH01721P"/>
    <property type="match status" value="1"/>
</dbReference>
<dbReference type="SMART" id="SM00314">
    <property type="entry name" value="RA"/>
    <property type="match status" value="1"/>
</dbReference>
<proteinExistence type="predicted"/>
<reference evidence="3" key="1">
    <citation type="submission" date="2016-11" db="UniProtKB">
        <authorList>
            <consortium name="WormBaseParasite"/>
        </authorList>
    </citation>
    <scope>IDENTIFICATION</scope>
    <source>
        <strain evidence="3">pt0022</strain>
    </source>
</reference>